<gene>
    <name evidence="1" type="primary">ORF2</name>
</gene>
<reference evidence="1" key="1">
    <citation type="submission" date="2020-07" db="EMBL/GenBank/DDBJ databases">
        <title>Diversity of sea star-associated densoviruses and transcribed endogenized viral elements of densovirus origin.</title>
        <authorList>
            <person name="Jackson E.W."/>
            <person name="Hewson I."/>
        </authorList>
    </citation>
    <scope>NUCLEOTIDE SEQUENCE</scope>
</reference>
<dbReference type="EMBL" id="MT733016">
    <property type="protein sequence ID" value="QOD39463.1"/>
    <property type="molecule type" value="Genomic_DNA"/>
</dbReference>
<accession>A0A7M4CBI3</accession>
<sequence length="228" mass="24034">MELVEIGENVLRRRTIGARFGFRGGRFVRIGGELYAEGSVPLLEETFVDPVFAADDIIHFSAEPDYIEHSQALDEIELNTFSESTPLLEAGTGSGIGVISGGSAASAPSSAIGVGVGVGTAIIGTGLAIGLSGGAVLPGHENIGPGNEPNPEGVDEDDRIAYRHDVRYTNAKTQEDVREADAIAISEFDTDWQNTGNIHSVIGRTGIQLKKAVEDRVGVIYPSFLPGE</sequence>
<proteinExistence type="predicted"/>
<name>A0A7M4CBI3_9VIRU</name>
<organism evidence="1">
    <name type="scientific">uncultured densovirus</name>
    <dbReference type="NCBI Taxonomy" id="748192"/>
    <lineage>
        <taxon>Viruses</taxon>
        <taxon>Monodnaviria</taxon>
        <taxon>Shotokuvirae</taxon>
        <taxon>Cossaviricota</taxon>
        <taxon>Quintoviricetes</taxon>
        <taxon>Piccovirales</taxon>
        <taxon>Parvoviridae</taxon>
        <taxon>Densovirinae</taxon>
        <taxon>environmental samples</taxon>
    </lineage>
</organism>
<protein>
    <submittedName>
        <fullName evidence="1">ORF1</fullName>
    </submittedName>
</protein>
<evidence type="ECO:0000313" key="1">
    <source>
        <dbReference type="EMBL" id="QOD39463.1"/>
    </source>
</evidence>